<sequence length="110" mass="11534">MVNLDSFTKLSREGADAALKSFTALSTGAQAVTSESVDYVKRSFEAGQKASEQLLGAKTLDVAMQIQGDYLRSSYEGLVAQTAKMGQLAVSVAKDAAAPLETLMAKPTVS</sequence>
<dbReference type="Proteomes" id="UP000295122">
    <property type="component" value="Unassembled WGS sequence"/>
</dbReference>
<dbReference type="InterPro" id="IPR018968">
    <property type="entry name" value="Phasin"/>
</dbReference>
<dbReference type="EMBL" id="SNZR01000011">
    <property type="protein sequence ID" value="TDR93987.1"/>
    <property type="molecule type" value="Genomic_DNA"/>
</dbReference>
<comment type="caution">
    <text evidence="2">The sequence shown here is derived from an EMBL/GenBank/DDBJ whole genome shotgun (WGS) entry which is preliminary data.</text>
</comment>
<evidence type="ECO:0000259" key="1">
    <source>
        <dbReference type="Pfam" id="PF09361"/>
    </source>
</evidence>
<reference evidence="2 3" key="1">
    <citation type="submission" date="2019-03" db="EMBL/GenBank/DDBJ databases">
        <title>Genomic Encyclopedia of Type Strains, Phase IV (KMG-IV): sequencing the most valuable type-strain genomes for metagenomic binning, comparative biology and taxonomic classification.</title>
        <authorList>
            <person name="Goeker M."/>
        </authorList>
    </citation>
    <scope>NUCLEOTIDE SEQUENCE [LARGE SCALE GENOMIC DNA]</scope>
    <source>
        <strain evidence="2 3">DSM 25903</strain>
    </source>
</reference>
<name>A0A4R7CB61_9HYPH</name>
<dbReference type="Pfam" id="PF09361">
    <property type="entry name" value="Phasin_2"/>
    <property type="match status" value="1"/>
</dbReference>
<gene>
    <name evidence="2" type="ORF">EV668_1256</name>
</gene>
<evidence type="ECO:0000313" key="2">
    <source>
        <dbReference type="EMBL" id="TDR93987.1"/>
    </source>
</evidence>
<dbReference type="OrthoDB" id="7678100at2"/>
<proteinExistence type="predicted"/>
<accession>A0A4R7CB61</accession>
<organism evidence="2 3">
    <name type="scientific">Enterovirga rhinocerotis</name>
    <dbReference type="NCBI Taxonomy" id="1339210"/>
    <lineage>
        <taxon>Bacteria</taxon>
        <taxon>Pseudomonadati</taxon>
        <taxon>Pseudomonadota</taxon>
        <taxon>Alphaproteobacteria</taxon>
        <taxon>Hyphomicrobiales</taxon>
        <taxon>Methylobacteriaceae</taxon>
        <taxon>Enterovirga</taxon>
    </lineage>
</organism>
<keyword evidence="3" id="KW-1185">Reference proteome</keyword>
<protein>
    <submittedName>
        <fullName evidence="2">Phasin protein</fullName>
    </submittedName>
</protein>
<dbReference type="AlphaFoldDB" id="A0A4R7CB61"/>
<evidence type="ECO:0000313" key="3">
    <source>
        <dbReference type="Proteomes" id="UP000295122"/>
    </source>
</evidence>
<dbReference type="RefSeq" id="WP_133768937.1">
    <property type="nucleotide sequence ID" value="NZ_SNZR01000011.1"/>
</dbReference>
<feature type="domain" description="Phasin" evidence="1">
    <location>
        <begin position="6"/>
        <end position="101"/>
    </location>
</feature>